<reference evidence="2 3" key="1">
    <citation type="submission" date="2019-08" db="EMBL/GenBank/DDBJ databases">
        <title>Complete genome sequence of Arcobacter acticola.</title>
        <authorList>
            <person name="Miller W."/>
        </authorList>
    </citation>
    <scope>NUCLEOTIDE SEQUENCE [LARGE SCALE GENOMIC DNA]</scope>
    <source>
        <strain evidence="2 3">KCTC 52212</strain>
    </source>
</reference>
<sequence length="314" mass="36541">MDTISDIVVYENGEIELKISADKDTIWASTNDIAKVFDIDRSVVSKHIKNIFKDNELDEKVVCANFAHTTKHGSLSDKTQTRDIKYYNLDIVLAVGYRTSSNKAIHFRQWATSVLKNYIQNGYAINTHKITEQRLTILENDIQIIKSHIKNNTIEIKHGIFFNGQIFDAYVFLSDLIKSAKVSIILIDNYINESILNLFSKNQNVKFTIYTQNISKELQLDIQKYNKQYSNLEAKITKNFHDRFLICDEIVYHFGASFKDLGNKVFAVNKMNISVKDLLIYKIFKMKQKKRLRKLGLCDFVLQNVIFLNQNRFI</sequence>
<dbReference type="PROSITE" id="PS51750">
    <property type="entry name" value="BRO_N"/>
    <property type="match status" value="1"/>
</dbReference>
<feature type="domain" description="Bro-N" evidence="1">
    <location>
        <begin position="1"/>
        <end position="122"/>
    </location>
</feature>
<dbReference type="Proteomes" id="UP000503483">
    <property type="component" value="Chromosome"/>
</dbReference>
<dbReference type="PANTHER" id="PTHR35810:SF1">
    <property type="entry name" value="CYTOPLASMIC PROTEIN"/>
    <property type="match status" value="1"/>
</dbReference>
<evidence type="ECO:0000313" key="3">
    <source>
        <dbReference type="Proteomes" id="UP000503483"/>
    </source>
</evidence>
<dbReference type="InterPro" id="IPR003497">
    <property type="entry name" value="BRO_N_domain"/>
</dbReference>
<proteinExistence type="predicted"/>
<dbReference type="InterPro" id="IPR011204">
    <property type="entry name" value="Virulence_RhuM-like"/>
</dbReference>
<protein>
    <submittedName>
        <fullName evidence="2">RhuM family protein</fullName>
    </submittedName>
</protein>
<dbReference type="AlphaFoldDB" id="A0A6M8EXV7"/>
<dbReference type="EMBL" id="CP042652">
    <property type="protein sequence ID" value="QKE29385.1"/>
    <property type="molecule type" value="Genomic_DNA"/>
</dbReference>
<evidence type="ECO:0000313" key="2">
    <source>
        <dbReference type="EMBL" id="QKE29385.1"/>
    </source>
</evidence>
<name>A0A6M8EXV7_9BACT</name>
<accession>A0A6M8EXV7</accession>
<dbReference type="Pfam" id="PF13310">
    <property type="entry name" value="Virulence_RhuM"/>
    <property type="match status" value="1"/>
</dbReference>
<dbReference type="RefSeq" id="WP_172127052.1">
    <property type="nucleotide sequence ID" value="NZ_CP042652.1"/>
</dbReference>
<dbReference type="PANTHER" id="PTHR35810">
    <property type="entry name" value="CYTOPLASMIC PROTEIN-RELATED"/>
    <property type="match status" value="1"/>
</dbReference>
<dbReference type="KEGG" id="paco:AACT_2261"/>
<evidence type="ECO:0000259" key="1">
    <source>
        <dbReference type="PROSITE" id="PS51750"/>
    </source>
</evidence>
<organism evidence="2 3">
    <name type="scientific">Arcobacter acticola</name>
    <dbReference type="NCBI Taxonomy" id="1849015"/>
    <lineage>
        <taxon>Bacteria</taxon>
        <taxon>Pseudomonadati</taxon>
        <taxon>Campylobacterota</taxon>
        <taxon>Epsilonproteobacteria</taxon>
        <taxon>Campylobacterales</taxon>
        <taxon>Arcobacteraceae</taxon>
        <taxon>Arcobacter</taxon>
    </lineage>
</organism>
<keyword evidence="3" id="KW-1185">Reference proteome</keyword>
<gene>
    <name evidence="2" type="ORF">AACT_2261</name>
</gene>